<gene>
    <name evidence="1" type="ORF">LTR37_006135</name>
</gene>
<accession>A0ACC3NIN4</accession>
<reference evidence="1" key="1">
    <citation type="submission" date="2023-07" db="EMBL/GenBank/DDBJ databases">
        <title>Black Yeasts Isolated from many extreme environments.</title>
        <authorList>
            <person name="Coleine C."/>
            <person name="Stajich J.E."/>
            <person name="Selbmann L."/>
        </authorList>
    </citation>
    <scope>NUCLEOTIDE SEQUENCE</scope>
    <source>
        <strain evidence="1">CCFEE 5714</strain>
    </source>
</reference>
<organism evidence="1 2">
    <name type="scientific">Vermiconidia calcicola</name>
    <dbReference type="NCBI Taxonomy" id="1690605"/>
    <lineage>
        <taxon>Eukaryota</taxon>
        <taxon>Fungi</taxon>
        <taxon>Dikarya</taxon>
        <taxon>Ascomycota</taxon>
        <taxon>Pezizomycotina</taxon>
        <taxon>Dothideomycetes</taxon>
        <taxon>Dothideomycetidae</taxon>
        <taxon>Mycosphaerellales</taxon>
        <taxon>Extremaceae</taxon>
        <taxon>Vermiconidia</taxon>
    </lineage>
</organism>
<dbReference type="Proteomes" id="UP001281147">
    <property type="component" value="Unassembled WGS sequence"/>
</dbReference>
<name>A0ACC3NIN4_9PEZI</name>
<comment type="caution">
    <text evidence="1">The sequence shown here is derived from an EMBL/GenBank/DDBJ whole genome shotgun (WGS) entry which is preliminary data.</text>
</comment>
<protein>
    <submittedName>
        <fullName evidence="1">Uncharacterized protein</fullName>
    </submittedName>
</protein>
<evidence type="ECO:0000313" key="2">
    <source>
        <dbReference type="Proteomes" id="UP001281147"/>
    </source>
</evidence>
<evidence type="ECO:0000313" key="1">
    <source>
        <dbReference type="EMBL" id="KAK3716785.1"/>
    </source>
</evidence>
<proteinExistence type="predicted"/>
<dbReference type="EMBL" id="JAUTXU010000040">
    <property type="protein sequence ID" value="KAK3716785.1"/>
    <property type="molecule type" value="Genomic_DNA"/>
</dbReference>
<keyword evidence="2" id="KW-1185">Reference proteome</keyword>
<sequence>MPDPRPLASLNLGGFDEPAASPETFTPQARPNRLRRAVQSAAESNTDPIAGRDMSSADRRRLGYVGPTARRRQRSESTHADEPRSEVSGIDESRRRRHKRRRLDTSPPPKPRKPIKYGYYGQVEPGRLQLELVSCDGGEHRDQRNPTYSLGPENLLRHDKSVYCSERPSSTIILRHADDTPFSLEKLHLVGPEHGFTAPVRSGLVMVAMTMSDLQKHIDPPPHARIQGVHSPPYRQPAQRSIQPSPERLTLADALRDPELNAASDNLARERGRAADVVHDLTPGGTYYRNDFGFGRTDPEAHCEIPTPADITNDASLAEDDIDRPVTLLSDEEPGPEDTSSQEVLDYRLQRLRLMRRRYELQSFERDDRWSGLSRMPPDVAERDRTSAWNLGRLDALMARSRVHDSTSPELEGEEGSAEPSMPSNSAADRKGVEQSFEDDKVMTARFNIRRGKHKVALKFEPPVSGRFIMLKIWAGKSNVDVQSVIAMGYGGCRFFPAKNVR</sequence>